<proteinExistence type="predicted"/>
<dbReference type="PANTHER" id="PTHR43132:SF8">
    <property type="entry name" value="HTH-TYPE TRANSCRIPTIONAL REGULATOR KMTR"/>
    <property type="match status" value="1"/>
</dbReference>
<dbReference type="InterPro" id="IPR036390">
    <property type="entry name" value="WH_DNA-bd_sf"/>
</dbReference>
<protein>
    <submittedName>
        <fullName evidence="5">DNA-binding transcriptional ArsR family regulator</fullName>
    </submittedName>
</protein>
<dbReference type="GO" id="GO:0003677">
    <property type="term" value="F:DNA binding"/>
    <property type="evidence" value="ECO:0007669"/>
    <property type="project" value="UniProtKB-KW"/>
</dbReference>
<keyword evidence="1" id="KW-0805">Transcription regulation</keyword>
<evidence type="ECO:0000256" key="2">
    <source>
        <dbReference type="ARBA" id="ARBA00023125"/>
    </source>
</evidence>
<keyword evidence="2 5" id="KW-0238">DNA-binding</keyword>
<dbReference type="InterPro" id="IPR001845">
    <property type="entry name" value="HTH_ArsR_DNA-bd_dom"/>
</dbReference>
<dbReference type="RefSeq" id="WP_221441168.1">
    <property type="nucleotide sequence ID" value="NZ_JACHMM010000001.1"/>
</dbReference>
<dbReference type="AlphaFoldDB" id="A0A7W9GT76"/>
<name>A0A7W9GT76_9ACTN</name>
<dbReference type="GO" id="GO:0003700">
    <property type="term" value="F:DNA-binding transcription factor activity"/>
    <property type="evidence" value="ECO:0007669"/>
    <property type="project" value="InterPro"/>
</dbReference>
<dbReference type="SUPFAM" id="SSF46785">
    <property type="entry name" value="Winged helix' DNA-binding domain"/>
    <property type="match status" value="1"/>
</dbReference>
<organism evidence="5 6">
    <name type="scientific">Jiangella mangrovi</name>
    <dbReference type="NCBI Taxonomy" id="1524084"/>
    <lineage>
        <taxon>Bacteria</taxon>
        <taxon>Bacillati</taxon>
        <taxon>Actinomycetota</taxon>
        <taxon>Actinomycetes</taxon>
        <taxon>Jiangellales</taxon>
        <taxon>Jiangellaceae</taxon>
        <taxon>Jiangella</taxon>
    </lineage>
</organism>
<feature type="domain" description="HTH arsR-type" evidence="4">
    <location>
        <begin position="248"/>
        <end position="323"/>
    </location>
</feature>
<dbReference type="InterPro" id="IPR036388">
    <property type="entry name" value="WH-like_DNA-bd_sf"/>
</dbReference>
<dbReference type="CDD" id="cd00090">
    <property type="entry name" value="HTH_ARSR"/>
    <property type="match status" value="1"/>
</dbReference>
<dbReference type="Gene3D" id="1.10.10.10">
    <property type="entry name" value="Winged helix-like DNA-binding domain superfamily/Winged helix DNA-binding domain"/>
    <property type="match status" value="1"/>
</dbReference>
<dbReference type="SMART" id="SM00418">
    <property type="entry name" value="HTH_ARSR"/>
    <property type="match status" value="1"/>
</dbReference>
<evidence type="ECO:0000313" key="6">
    <source>
        <dbReference type="Proteomes" id="UP000542813"/>
    </source>
</evidence>
<evidence type="ECO:0000256" key="1">
    <source>
        <dbReference type="ARBA" id="ARBA00023015"/>
    </source>
</evidence>
<dbReference type="InterPro" id="IPR051011">
    <property type="entry name" value="Metal_resp_trans_reg"/>
</dbReference>
<reference evidence="5 6" key="1">
    <citation type="submission" date="2020-08" db="EMBL/GenBank/DDBJ databases">
        <title>Sequencing the genomes of 1000 actinobacteria strains.</title>
        <authorList>
            <person name="Klenk H.-P."/>
        </authorList>
    </citation>
    <scope>NUCLEOTIDE SEQUENCE [LARGE SCALE GENOMIC DNA]</scope>
    <source>
        <strain evidence="5 6">DSM 102122</strain>
    </source>
</reference>
<gene>
    <name evidence="5" type="ORF">HD601_004178</name>
</gene>
<dbReference type="InterPro" id="IPR011991">
    <property type="entry name" value="ArsR-like_HTH"/>
</dbReference>
<dbReference type="PANTHER" id="PTHR43132">
    <property type="entry name" value="ARSENICAL RESISTANCE OPERON REPRESSOR ARSR-RELATED"/>
    <property type="match status" value="1"/>
</dbReference>
<dbReference type="EMBL" id="JACHMM010000001">
    <property type="protein sequence ID" value="MBB5789603.1"/>
    <property type="molecule type" value="Genomic_DNA"/>
</dbReference>
<evidence type="ECO:0000256" key="3">
    <source>
        <dbReference type="ARBA" id="ARBA00023163"/>
    </source>
</evidence>
<dbReference type="Pfam" id="PF19361">
    <property type="entry name" value="DUF5937"/>
    <property type="match status" value="1"/>
</dbReference>
<dbReference type="Proteomes" id="UP000542813">
    <property type="component" value="Unassembled WGS sequence"/>
</dbReference>
<accession>A0A7W9GT76</accession>
<comment type="caution">
    <text evidence="5">The sequence shown here is derived from an EMBL/GenBank/DDBJ whole genome shotgun (WGS) entry which is preliminary data.</text>
</comment>
<sequence length="327" mass="35996">MIEWRLLPEDVARMRFAYSPLLELAYSLVALRAPDEHTLHLPWVRATRTLVADLDLSELFAIAPVHGFIADFISPTPAEPQPDIATELDAVRRTEPERVVADLADVPHVPSRVANRIRADPAAALVRIADALEAYWDLALAPHWPRILRLLEADVLWRSRRLAAGGFAALFEDLHQTVRLDGDRLSAADPFDYAGRLGGTGLTLVPHAMGWPRVHKMTGRNSRYKPMIAYPVRGVATLWETTPPPPPDALAALIGRTRATILTTLAEPTTTTALARRLGLTAGAVSQHLTVLRAAGLVSRTRTTRTVLYRRTTRGDVLSDRDPSNPG</sequence>
<dbReference type="InterPro" id="IPR045981">
    <property type="entry name" value="DUF5937"/>
</dbReference>
<keyword evidence="6" id="KW-1185">Reference proteome</keyword>
<dbReference type="Pfam" id="PF12840">
    <property type="entry name" value="HTH_20"/>
    <property type="match status" value="1"/>
</dbReference>
<keyword evidence="3" id="KW-0804">Transcription</keyword>
<evidence type="ECO:0000259" key="4">
    <source>
        <dbReference type="SMART" id="SM00418"/>
    </source>
</evidence>
<evidence type="ECO:0000313" key="5">
    <source>
        <dbReference type="EMBL" id="MBB5789603.1"/>
    </source>
</evidence>